<evidence type="ECO:0008006" key="3">
    <source>
        <dbReference type="Google" id="ProtNLM"/>
    </source>
</evidence>
<sequence length="82" mass="9552">MYMCFDTMEEGKKFYTDYGIRSGFSVRIRTSKKNENKELNYLKLAYSREGKYVTYITSKLKTLLSQTKECPAGLTIARKEGK</sequence>
<protein>
    <recommendedName>
        <fullName evidence="3">FAR1 domain-containing protein</fullName>
    </recommendedName>
</protein>
<reference evidence="2" key="1">
    <citation type="journal article" date="2015" name="Proc. Natl. Acad. Sci. U.S.A.">
        <title>Genome sequencing of adzuki bean (Vigna angularis) provides insight into high starch and low fat accumulation and domestication.</title>
        <authorList>
            <person name="Yang K."/>
            <person name="Tian Z."/>
            <person name="Chen C."/>
            <person name="Luo L."/>
            <person name="Zhao B."/>
            <person name="Wang Z."/>
            <person name="Yu L."/>
            <person name="Li Y."/>
            <person name="Sun Y."/>
            <person name="Li W."/>
            <person name="Chen Y."/>
            <person name="Li Y."/>
            <person name="Zhang Y."/>
            <person name="Ai D."/>
            <person name="Zhao J."/>
            <person name="Shang C."/>
            <person name="Ma Y."/>
            <person name="Wu B."/>
            <person name="Wang M."/>
            <person name="Gao L."/>
            <person name="Sun D."/>
            <person name="Zhang P."/>
            <person name="Guo F."/>
            <person name="Wang W."/>
            <person name="Li Y."/>
            <person name="Wang J."/>
            <person name="Varshney R.K."/>
            <person name="Wang J."/>
            <person name="Ling H.Q."/>
            <person name="Wan P."/>
        </authorList>
    </citation>
    <scope>NUCLEOTIDE SEQUENCE</scope>
    <source>
        <strain evidence="2">cv. Jingnong 6</strain>
    </source>
</reference>
<evidence type="ECO:0000313" key="1">
    <source>
        <dbReference type="EMBL" id="KOM54344.1"/>
    </source>
</evidence>
<evidence type="ECO:0000313" key="2">
    <source>
        <dbReference type="Proteomes" id="UP000053144"/>
    </source>
</evidence>
<dbReference type="PANTHER" id="PTHR46328">
    <property type="entry name" value="FAR-RED IMPAIRED RESPONSIVE (FAR1) FAMILY PROTEIN-RELATED"/>
    <property type="match status" value="1"/>
</dbReference>
<dbReference type="Proteomes" id="UP000053144">
    <property type="component" value="Chromosome 10"/>
</dbReference>
<accession>A0A0L9VI04</accession>
<dbReference type="AlphaFoldDB" id="A0A0L9VI04"/>
<dbReference type="Gramene" id="KOM54344">
    <property type="protein sequence ID" value="KOM54344"/>
    <property type="gene ID" value="LR48_Vigan10g023600"/>
</dbReference>
<organism evidence="1 2">
    <name type="scientific">Phaseolus angularis</name>
    <name type="common">Azuki bean</name>
    <name type="synonym">Vigna angularis</name>
    <dbReference type="NCBI Taxonomy" id="3914"/>
    <lineage>
        <taxon>Eukaryota</taxon>
        <taxon>Viridiplantae</taxon>
        <taxon>Streptophyta</taxon>
        <taxon>Embryophyta</taxon>
        <taxon>Tracheophyta</taxon>
        <taxon>Spermatophyta</taxon>
        <taxon>Magnoliopsida</taxon>
        <taxon>eudicotyledons</taxon>
        <taxon>Gunneridae</taxon>
        <taxon>Pentapetalae</taxon>
        <taxon>rosids</taxon>
        <taxon>fabids</taxon>
        <taxon>Fabales</taxon>
        <taxon>Fabaceae</taxon>
        <taxon>Papilionoideae</taxon>
        <taxon>50 kb inversion clade</taxon>
        <taxon>NPAAA clade</taxon>
        <taxon>indigoferoid/millettioid clade</taxon>
        <taxon>Phaseoleae</taxon>
        <taxon>Vigna</taxon>
    </lineage>
</organism>
<proteinExistence type="predicted"/>
<name>A0A0L9VI04_PHAAN</name>
<dbReference type="EMBL" id="CM003380">
    <property type="protein sequence ID" value="KOM54344.1"/>
    <property type="molecule type" value="Genomic_DNA"/>
</dbReference>
<gene>
    <name evidence="1" type="ORF">LR48_Vigan10g023600</name>
</gene>